<evidence type="ECO:0000313" key="1">
    <source>
        <dbReference type="EMBL" id="MBM1712381.1"/>
    </source>
</evidence>
<dbReference type="InterPro" id="IPR002060">
    <property type="entry name" value="Squ/phyt_synthse"/>
</dbReference>
<dbReference type="EMBL" id="JAFBRM010000001">
    <property type="protein sequence ID" value="MBM1712381.1"/>
    <property type="molecule type" value="Genomic_DNA"/>
</dbReference>
<sequence length="258" mass="28303">MSFDADLTACATLVERADPWRFRAVMAAPLAARRQLFALYAFNVEVARAPWVTQEPMIAEMRLQWWRDVCEQIAKGEVVRRHEVATPLASVLTPPRAQLLDELVAARRWDIYKDAFEDAAHFARYIDQTAGHLAWVAASTLGQADEHVVRDAAFAAGIAAWLRAIPELEARGRIPLLDGTNEGVVTLAKDALARLAKARARRSTISRAARPALLHVGPAAAILSATVKDPGAVIEGRLPDPVDGDRFGLAFRAITGRW</sequence>
<dbReference type="SUPFAM" id="SSF48576">
    <property type="entry name" value="Terpenoid synthases"/>
    <property type="match status" value="1"/>
</dbReference>
<dbReference type="Proteomes" id="UP000732193">
    <property type="component" value="Unassembled WGS sequence"/>
</dbReference>
<dbReference type="AlphaFoldDB" id="A0AAE3B5K2"/>
<dbReference type="InterPro" id="IPR008949">
    <property type="entry name" value="Isoprenoid_synthase_dom_sf"/>
</dbReference>
<dbReference type="Pfam" id="PF00494">
    <property type="entry name" value="SQS_PSY"/>
    <property type="match status" value="1"/>
</dbReference>
<protein>
    <submittedName>
        <fullName evidence="1">Squalene/phytoene synthase family protein</fullName>
    </submittedName>
</protein>
<proteinExistence type="predicted"/>
<reference evidence="1 2" key="1">
    <citation type="submission" date="2021-01" db="EMBL/GenBank/DDBJ databases">
        <title>Diatom-associated Roseobacters Show Island Model of Population Structure.</title>
        <authorList>
            <person name="Qu L."/>
            <person name="Feng X."/>
            <person name="Chen Y."/>
            <person name="Li L."/>
            <person name="Wang X."/>
            <person name="Hu Z."/>
            <person name="Wang H."/>
            <person name="Luo H."/>
        </authorList>
    </citation>
    <scope>NUCLEOTIDE SEQUENCE [LARGE SCALE GENOMIC DNA]</scope>
    <source>
        <strain evidence="1 2">TR60-84</strain>
    </source>
</reference>
<accession>A0AAE3B5K2</accession>
<comment type="caution">
    <text evidence="1">The sequence shown here is derived from an EMBL/GenBank/DDBJ whole genome shotgun (WGS) entry which is preliminary data.</text>
</comment>
<dbReference type="RefSeq" id="WP_203241106.1">
    <property type="nucleotide sequence ID" value="NZ_JAFBRH010000001.1"/>
</dbReference>
<gene>
    <name evidence="1" type="ORF">JQV55_02250</name>
</gene>
<dbReference type="Gene3D" id="1.10.600.10">
    <property type="entry name" value="Farnesyl Diphosphate Synthase"/>
    <property type="match status" value="1"/>
</dbReference>
<organism evidence="1 2">
    <name type="scientific">Sulfitobacter geojensis</name>
    <dbReference type="NCBI Taxonomy" id="1342299"/>
    <lineage>
        <taxon>Bacteria</taxon>
        <taxon>Pseudomonadati</taxon>
        <taxon>Pseudomonadota</taxon>
        <taxon>Alphaproteobacteria</taxon>
        <taxon>Rhodobacterales</taxon>
        <taxon>Roseobacteraceae</taxon>
        <taxon>Sulfitobacter</taxon>
    </lineage>
</organism>
<evidence type="ECO:0000313" key="2">
    <source>
        <dbReference type="Proteomes" id="UP000732193"/>
    </source>
</evidence>
<keyword evidence="2" id="KW-1185">Reference proteome</keyword>
<name>A0AAE3B5K2_9RHOB</name>